<feature type="compositionally biased region" description="Basic and acidic residues" evidence="1">
    <location>
        <begin position="521"/>
        <end position="538"/>
    </location>
</feature>
<dbReference type="OrthoDB" id="5867448at2759"/>
<feature type="compositionally biased region" description="Low complexity" evidence="1">
    <location>
        <begin position="476"/>
        <end position="488"/>
    </location>
</feature>
<keyword evidence="3" id="KW-1185">Reference proteome</keyword>
<sequence length="787" mass="87978">MDEASSSIIPLVVDNVPPLIFIEARLVGSTSSALISQLGLSVDAAECSVAFMTWGMSNPAPIFRLRSLYRSIDMGTAAEINVDLNESDIVLSVFWPTAVAPLLTARTSTFILITGAGWYAAYRLCTSLLGNRFVSVIVDGSQCNQLSTAERRLLYQTEPIREENEEEGDERRQEREEEGDIVSECEFRSRVSNSRTPSEFSMSRVRRSMRARGLFSIGSRRDSRSGVIRREGAVGELSPCGSIDRPDIVPSGIHPRIRQISGSSLGVSRGRPHSSSSRCSDASASLNIVWENNQQQWDDEFAHGQNALAPSPSMGDLCSIFDDVMSVRSDVSAVPSRMGEERSRTDSGSIDLNGIACRFDRPSTSTASVSGPTFEDSEDLRINEIPCMRDSSYMYRSVVVGGSEFGDSDAMSTTSRMSSRFRRELGSNGLWNITSPSPIDDQQPSTSSGLPDRREGKNGEKGRTSRMEMSHDSGLAMMKSQSSKAASSIGKRSTTMFDSAIDDADLSISEDSENDVIVEESSSHRNREEESTPRRESRPSTSTISIAPSIMSLEWDDNGEEGMKINRRKEMEVPVERVRIGSWSPPDSRDLMVFGKERFSPKSGQFKALSDLYSRRRCRRLGRLDGSSDLHSLLLSSIYHQVPLHRSSSEETFKYIVDKSLLTCFIYESYQLCNIISMRDQYGEILQWSEKNRNKLIREETKHLNMYSELGVLTEDGILTNEILSEFSHSRQTTRITIGHRDERTVLPILIRTLHDMTLQQVRAATPLRRAKETKRKVRDDEDIIDH</sequence>
<feature type="compositionally biased region" description="Basic and acidic residues" evidence="1">
    <location>
        <begin position="451"/>
        <end position="471"/>
    </location>
</feature>
<reference evidence="2" key="2">
    <citation type="submission" date="2022-06" db="UniProtKB">
        <authorList>
            <consortium name="EnsemblMetazoa"/>
        </authorList>
    </citation>
    <scope>IDENTIFICATION</scope>
    <source>
        <strain evidence="2">PS312</strain>
    </source>
</reference>
<feature type="compositionally biased region" description="Acidic residues" evidence="1">
    <location>
        <begin position="506"/>
        <end position="518"/>
    </location>
</feature>
<accession>A0A2A6CAQ8</accession>
<name>A0A2A6CAQ8_PRIPA</name>
<evidence type="ECO:0000256" key="1">
    <source>
        <dbReference type="SAM" id="MobiDB-lite"/>
    </source>
</evidence>
<dbReference type="AlphaFoldDB" id="A0A2A6CAQ8"/>
<proteinExistence type="predicted"/>
<gene>
    <name evidence="2" type="primary">WBGene00099399</name>
</gene>
<evidence type="ECO:0000313" key="3">
    <source>
        <dbReference type="Proteomes" id="UP000005239"/>
    </source>
</evidence>
<feature type="region of interest" description="Disordered" evidence="1">
    <location>
        <begin position="157"/>
        <end position="190"/>
    </location>
</feature>
<reference evidence="3" key="1">
    <citation type="journal article" date="2008" name="Nat. Genet.">
        <title>The Pristionchus pacificus genome provides a unique perspective on nematode lifestyle and parasitism.</title>
        <authorList>
            <person name="Dieterich C."/>
            <person name="Clifton S.W."/>
            <person name="Schuster L.N."/>
            <person name="Chinwalla A."/>
            <person name="Delehaunty K."/>
            <person name="Dinkelacker I."/>
            <person name="Fulton L."/>
            <person name="Fulton R."/>
            <person name="Godfrey J."/>
            <person name="Minx P."/>
            <person name="Mitreva M."/>
            <person name="Roeseler W."/>
            <person name="Tian H."/>
            <person name="Witte H."/>
            <person name="Yang S.P."/>
            <person name="Wilson R.K."/>
            <person name="Sommer R.J."/>
        </authorList>
    </citation>
    <scope>NUCLEOTIDE SEQUENCE [LARGE SCALE GENOMIC DNA]</scope>
    <source>
        <strain evidence="3">PS312</strain>
    </source>
</reference>
<dbReference type="EnsemblMetazoa" id="PPA09845.1">
    <property type="protein sequence ID" value="PPA09845.1"/>
    <property type="gene ID" value="WBGene00099399"/>
</dbReference>
<feature type="region of interest" description="Disordered" evidence="1">
    <location>
        <begin position="506"/>
        <end position="544"/>
    </location>
</feature>
<dbReference type="Proteomes" id="UP000005239">
    <property type="component" value="Unassembled WGS sequence"/>
</dbReference>
<accession>A0A8R1UA05</accession>
<organism evidence="2 3">
    <name type="scientific">Pristionchus pacificus</name>
    <name type="common">Parasitic nematode worm</name>
    <dbReference type="NCBI Taxonomy" id="54126"/>
    <lineage>
        <taxon>Eukaryota</taxon>
        <taxon>Metazoa</taxon>
        <taxon>Ecdysozoa</taxon>
        <taxon>Nematoda</taxon>
        <taxon>Chromadorea</taxon>
        <taxon>Rhabditida</taxon>
        <taxon>Rhabditina</taxon>
        <taxon>Diplogasteromorpha</taxon>
        <taxon>Diplogasteroidea</taxon>
        <taxon>Neodiplogasteridae</taxon>
        <taxon>Pristionchus</taxon>
    </lineage>
</organism>
<evidence type="ECO:0000313" key="2">
    <source>
        <dbReference type="EnsemblMetazoa" id="PPA09845.1"/>
    </source>
</evidence>
<feature type="compositionally biased region" description="Polar residues" evidence="1">
    <location>
        <begin position="429"/>
        <end position="449"/>
    </location>
</feature>
<protein>
    <submittedName>
        <fullName evidence="2">Uncharacterized protein</fullName>
    </submittedName>
</protein>
<feature type="region of interest" description="Disordered" evidence="1">
    <location>
        <begin position="428"/>
        <end position="492"/>
    </location>
</feature>